<protein>
    <submittedName>
        <fullName evidence="1">Uncharacterized protein</fullName>
    </submittedName>
</protein>
<accession>A0A833J3U1</accession>
<organism evidence="1 2">
    <name type="scientific">Methylorubrum populi</name>
    <dbReference type="NCBI Taxonomy" id="223967"/>
    <lineage>
        <taxon>Bacteria</taxon>
        <taxon>Pseudomonadati</taxon>
        <taxon>Pseudomonadota</taxon>
        <taxon>Alphaproteobacteria</taxon>
        <taxon>Hyphomicrobiales</taxon>
        <taxon>Methylobacteriaceae</taxon>
        <taxon>Methylorubrum</taxon>
    </lineage>
</organism>
<dbReference type="EMBL" id="WEKV01000014">
    <property type="protein sequence ID" value="KAB7784055.1"/>
    <property type="molecule type" value="Genomic_DNA"/>
</dbReference>
<proteinExistence type="predicted"/>
<comment type="caution">
    <text evidence="1">The sequence shown here is derived from an EMBL/GenBank/DDBJ whole genome shotgun (WGS) entry which is preliminary data.</text>
</comment>
<dbReference type="AlphaFoldDB" id="A0A833J3U1"/>
<sequence>MSKITLPFERCWLIRSFSPGPYRKGEPSFWVAGRQWNASPMHATIFPSEIAAQAQIDDARFHKRAGFGASTVVEPVPLEGAVRTLGTEIILRDGGSHGA</sequence>
<gene>
    <name evidence="1" type="ORF">F8B43_3978</name>
</gene>
<evidence type="ECO:0000313" key="1">
    <source>
        <dbReference type="EMBL" id="KAB7784055.1"/>
    </source>
</evidence>
<dbReference type="RefSeq" id="WP_152278080.1">
    <property type="nucleotide sequence ID" value="NZ_WEKV01000014.1"/>
</dbReference>
<name>A0A833J3U1_9HYPH</name>
<dbReference type="Proteomes" id="UP000469949">
    <property type="component" value="Unassembled WGS sequence"/>
</dbReference>
<reference evidence="1 2" key="1">
    <citation type="submission" date="2019-10" db="EMBL/GenBank/DDBJ databases">
        <title>Draft Genome Sequence of the Caffeine Degrading Methylotroph Methylorubrum populi PINKEL.</title>
        <authorList>
            <person name="Dawson S.C."/>
            <person name="Zhang X."/>
            <person name="Wright M.E."/>
            <person name="Sharma G."/>
            <person name="Langner J.T."/>
            <person name="Ditty J.L."/>
            <person name="Subuyuj G.A."/>
        </authorList>
    </citation>
    <scope>NUCLEOTIDE SEQUENCE [LARGE SCALE GENOMIC DNA]</scope>
    <source>
        <strain evidence="1 2">Pinkel</strain>
    </source>
</reference>
<evidence type="ECO:0000313" key="2">
    <source>
        <dbReference type="Proteomes" id="UP000469949"/>
    </source>
</evidence>